<protein>
    <submittedName>
        <fullName evidence="1">Uncharacterized protein</fullName>
    </submittedName>
</protein>
<organism evidence="1 2">
    <name type="scientific">Zophobas morio</name>
    <dbReference type="NCBI Taxonomy" id="2755281"/>
    <lineage>
        <taxon>Eukaryota</taxon>
        <taxon>Metazoa</taxon>
        <taxon>Ecdysozoa</taxon>
        <taxon>Arthropoda</taxon>
        <taxon>Hexapoda</taxon>
        <taxon>Insecta</taxon>
        <taxon>Pterygota</taxon>
        <taxon>Neoptera</taxon>
        <taxon>Endopterygota</taxon>
        <taxon>Coleoptera</taxon>
        <taxon>Polyphaga</taxon>
        <taxon>Cucujiformia</taxon>
        <taxon>Tenebrionidae</taxon>
        <taxon>Zophobas</taxon>
    </lineage>
</organism>
<sequence>MTVYRQVAEVGSDDKLLEIRPDRDNLRNNPVRGEYMNDRVGNAGFCDRGITAEPAHVGNPPKEAPIWRIIFCLSITAAAATFQR</sequence>
<comment type="caution">
    <text evidence="1">The sequence shown here is derived from an EMBL/GenBank/DDBJ whole genome shotgun (WGS) entry which is preliminary data.</text>
</comment>
<name>A0AA38I5V0_9CUCU</name>
<reference evidence="1" key="1">
    <citation type="journal article" date="2023" name="G3 (Bethesda)">
        <title>Whole genome assemblies of Zophobas morio and Tenebrio molitor.</title>
        <authorList>
            <person name="Kaur S."/>
            <person name="Stinson S.A."/>
            <person name="diCenzo G.C."/>
        </authorList>
    </citation>
    <scope>NUCLEOTIDE SEQUENCE</scope>
    <source>
        <strain evidence="1">QUZm001</strain>
    </source>
</reference>
<dbReference type="EMBL" id="JALNTZ010000006">
    <property type="protein sequence ID" value="KAJ3647564.1"/>
    <property type="molecule type" value="Genomic_DNA"/>
</dbReference>
<gene>
    <name evidence="1" type="ORF">Zmor_019435</name>
</gene>
<evidence type="ECO:0000313" key="1">
    <source>
        <dbReference type="EMBL" id="KAJ3647564.1"/>
    </source>
</evidence>
<dbReference type="AlphaFoldDB" id="A0AA38I5V0"/>
<dbReference type="Proteomes" id="UP001168821">
    <property type="component" value="Unassembled WGS sequence"/>
</dbReference>
<evidence type="ECO:0000313" key="2">
    <source>
        <dbReference type="Proteomes" id="UP001168821"/>
    </source>
</evidence>
<accession>A0AA38I5V0</accession>
<keyword evidence="2" id="KW-1185">Reference proteome</keyword>
<proteinExistence type="predicted"/>